<evidence type="ECO:0000313" key="5">
    <source>
        <dbReference type="EMBL" id="EMZ16834.1"/>
    </source>
</evidence>
<dbReference type="EMBL" id="AQFT01000224">
    <property type="protein sequence ID" value="EMZ16834.1"/>
    <property type="molecule type" value="Genomic_DNA"/>
</dbReference>
<proteinExistence type="predicted"/>
<comment type="caution">
    <text evidence="5">The sequence shown here is derived from an EMBL/GenBank/DDBJ whole genome shotgun (WGS) entry which is preliminary data.</text>
</comment>
<evidence type="ECO:0000259" key="3">
    <source>
        <dbReference type="Pfam" id="PF13229"/>
    </source>
</evidence>
<dbReference type="InterPro" id="IPR011050">
    <property type="entry name" value="Pectin_lyase_fold/virulence"/>
</dbReference>
<gene>
    <name evidence="5" type="ORF">C823_06135</name>
</gene>
<dbReference type="Pfam" id="PF18657">
    <property type="entry name" value="YDG"/>
    <property type="match status" value="2"/>
</dbReference>
<dbReference type="eggNOG" id="COG3210">
    <property type="taxonomic scope" value="Bacteria"/>
</dbReference>
<feature type="compositionally biased region" description="Basic and acidic residues" evidence="1">
    <location>
        <begin position="134"/>
        <end position="150"/>
    </location>
</feature>
<feature type="region of interest" description="Disordered" evidence="1">
    <location>
        <begin position="83"/>
        <end position="109"/>
    </location>
</feature>
<dbReference type="HOGENOM" id="CLU_238442_0_0_9"/>
<evidence type="ECO:0008006" key="7">
    <source>
        <dbReference type="Google" id="ProtNLM"/>
    </source>
</evidence>
<sequence length="1786" mass="184665">MRNKLRRPLAFLLSAVMIVTMSGTPVHAVADRGQPETGLCEHHAAHTDDCGYTEETPGTPCGHEHTEDCYTEVTECVHEHTPECYPEETEDSVSDNEATPANAEEREPENCPHICDGESGCITEKLDCRHEHKVNGGEADREGGLRRDSECGYTESTPGTPCTYVCEICNPQDSGEADEKPETGIIKQEQCSCLTLCTEGQINPDCPVCGAEDAGLSDCKGKAEKEDTKQPEDTGICKHHQEHDDACGYQPESEDSEGSPCTYECRICPIEDLIAALPEEVTADNADGVRAQLDQILALFSELTGEEQEQIDLSRCYALQEALDEAAAPAAAADVASVTIDGQTTNYTNIHDAWRACSGPDLVATLTLLQDVDLGADSLSMMGGKVEGRLTFRGGSHKLTSYNEYGTIRTSKDFFTLESGTIENTHSDSCGVEVLGVCDFMMTGGSVSGYRGIYIQDGWFTMTGGTVTGSQFGVLARSIGAAVIVGGEIRATNQKGTGVHGRDVSLSGGTISGGEEGVAVQNPSGGPAGSLLVPGYLFFDPVTGQQLEAAGPATQPSVVIRPHSGHTYGPWQNNGDGTHVRRCSVCRLVESGKHSYSLEGTCTVCGADQSAIVARVEFADGSQKVYTKLDDAWKDAMSWDNSTITLLQSVTRNGSLYCEYDVATTFCMAPGVSLTVTSDTALVMSKGNMTLKDCTLTGTNGVLLGLEGTLSVEGGSITGTEGYGISVETQYESTLALRGARISGQNHGVTINSHTTKVKISASGCTFSGTDGAGIFTYASLTAENCTFQGNTGLMLMGWGSLTDCTVTASGTGAGISASAGAFLIIPNGSFTGSPALLMWGNSTARLSGGTFYGGISAESSTLASLLTEGVGYYRGSGAPIAGIGESTSTSVSPLFIQPIHDCSHIGDVRYESNGDAAEHLRICCDCGAEIGKAAHEKGPYVSGGGDTHSALCVQCGYVMETALHNQGADGICQDCGQGANCTVTANGQVRGYMDFKDAWQATENAGPATITLLADMVTTAFLSAGPSQDITLASAEKPGGGDFSITCTTTNPTRMAVDGGKLHLSSGCIKSSGGRNQSVALAVSSGGSVEISGGSILSEDTGSQSSAITMRSSSGCVSISGGLVRSSEGIGIQMNGGSLSLSDGTVEGKYTGIDIYASNRGTLSISGGTVNSTANIGNALQRRDKSTVSLTGGQFKGGETSVKNESGPVSQMLAKGYAFQREGVDVSDASANTLTGTVTVVPLPLHFAEQPQNADITYGQSAALKVEVLGGEPQQTVRYQWYALGENGAAAIDGAAGASCILTGLAAGEHSIYCVVICGSTNLRSEPATVRVARKPLTPAISDAESSVTKVYDATTDAPAGLRITLPGAEAGDDVAAQAGSAFYDNANAGTGKTLTATGITLSGSDAENYTLSATTAIAQGTIQKASSTITTVPQASALTYNGFDQTLVAGGTADFGEVVYSLSETGTYSAAIPTGVDAGDYEVWYKLEGDSNHSGTAPAKVDAAINPAPLTLTDATIKTRPYQYDYRGAEVSGLIFTGLVNGETLALDTDYTASGEFESADAGENKKVTVTVALKESATAKNYQLSNGTVNATGTITRVSSTITQAPAASGITYGQALSDSALTGGEGSVTGAFTWTDGTIKPNAGTAQFSVTFTPNDTNYNTATADVSVTVAKATPTLTAPTASAIEYGQKLSDSALTGGTAANPNGSAAVAGSWGWVNEDTRPTATGTFPVAFVPIDTGNYNTPANVDTSVTVKPTEPKITLTATPAQQILNLTHNYNIYFR</sequence>
<dbReference type="InterPro" id="IPR039448">
    <property type="entry name" value="Beta_helix"/>
</dbReference>
<evidence type="ECO:0000256" key="2">
    <source>
        <dbReference type="SAM" id="SignalP"/>
    </source>
</evidence>
<dbReference type="Gene3D" id="2.160.20.20">
    <property type="match status" value="2"/>
</dbReference>
<feature type="domain" description="Right handed beta helix" evidence="3">
    <location>
        <begin position="680"/>
        <end position="792"/>
    </location>
</feature>
<evidence type="ECO:0000313" key="6">
    <source>
        <dbReference type="Proteomes" id="UP000012589"/>
    </source>
</evidence>
<feature type="region of interest" description="Disordered" evidence="1">
    <location>
        <begin position="134"/>
        <end position="157"/>
    </location>
</feature>
<evidence type="ECO:0000259" key="4">
    <source>
        <dbReference type="Pfam" id="PF18657"/>
    </source>
</evidence>
<dbReference type="Proteomes" id="UP000012589">
    <property type="component" value="Unassembled WGS sequence"/>
</dbReference>
<dbReference type="SUPFAM" id="SSF51126">
    <property type="entry name" value="Pectin lyase-like"/>
    <property type="match status" value="2"/>
</dbReference>
<protein>
    <recommendedName>
        <fullName evidence="7">Ig-like domain-containing protein</fullName>
    </recommendedName>
</protein>
<dbReference type="Pfam" id="PF13229">
    <property type="entry name" value="Beta_helix"/>
    <property type="match status" value="1"/>
</dbReference>
<dbReference type="OrthoDB" id="1771687at2"/>
<dbReference type="PATRIC" id="fig|1235802.3.peg.6485"/>
<keyword evidence="2" id="KW-0732">Signal</keyword>
<feature type="compositionally biased region" description="Acidic residues" evidence="1">
    <location>
        <begin position="85"/>
        <end position="94"/>
    </location>
</feature>
<dbReference type="InterPro" id="IPR012332">
    <property type="entry name" value="Autotransporter_pectin_lyase_C"/>
</dbReference>
<organism evidence="5 6">
    <name type="scientific">Eubacterium plexicaudatum ASF492</name>
    <dbReference type="NCBI Taxonomy" id="1235802"/>
    <lineage>
        <taxon>Bacteria</taxon>
        <taxon>Bacillati</taxon>
        <taxon>Bacillota</taxon>
        <taxon>Clostridia</taxon>
        <taxon>Eubacteriales</taxon>
        <taxon>Eubacteriaceae</taxon>
        <taxon>Eubacterium</taxon>
    </lineage>
</organism>
<dbReference type="STRING" id="1235802.C823_06135"/>
<accession>N1ZWX0</accession>
<feature type="signal peptide" evidence="2">
    <location>
        <begin position="1"/>
        <end position="28"/>
    </location>
</feature>
<feature type="chain" id="PRO_5038725657" description="Ig-like domain-containing protein" evidence="2">
    <location>
        <begin position="29"/>
        <end position="1786"/>
    </location>
</feature>
<reference evidence="5 6" key="1">
    <citation type="journal article" date="2014" name="Genome Announc.">
        <title>Draft genome sequences of the altered schaedler flora, a defined bacterial community from gnotobiotic mice.</title>
        <authorList>
            <person name="Wannemuehler M.J."/>
            <person name="Overstreet A.M."/>
            <person name="Ward D.V."/>
            <person name="Phillips G.J."/>
        </authorList>
    </citation>
    <scope>NUCLEOTIDE SEQUENCE [LARGE SCALE GENOMIC DNA]</scope>
    <source>
        <strain evidence="5 6">ASF492</strain>
    </source>
</reference>
<evidence type="ECO:0000256" key="1">
    <source>
        <dbReference type="SAM" id="MobiDB-lite"/>
    </source>
</evidence>
<feature type="domain" description="YDG" evidence="4">
    <location>
        <begin position="1336"/>
        <end position="1418"/>
    </location>
</feature>
<feature type="domain" description="YDG" evidence="4">
    <location>
        <begin position="1509"/>
        <end position="1589"/>
    </location>
</feature>
<dbReference type="InterPro" id="IPR041248">
    <property type="entry name" value="YDG"/>
</dbReference>
<keyword evidence="6" id="KW-1185">Reference proteome</keyword>
<name>N1ZWX0_9FIRM</name>